<protein>
    <submittedName>
        <fullName evidence="1">Uncharacterized protein</fullName>
    </submittedName>
</protein>
<name>A0AAE0T272_9BIVA</name>
<accession>A0AAE0T272</accession>
<sequence length="101" mass="11686">MQTTLQAIRKISHRLRRSETVCCREELLRIGEPWNRIRNTAFRAELIRAEVHIGDLPPPRLPCTGEVVEWMLDALVAVLTEIQMHIRYMIGTEKVGADFMS</sequence>
<dbReference type="AlphaFoldDB" id="A0AAE0T272"/>
<proteinExistence type="predicted"/>
<gene>
    <name evidence="1" type="ORF">CHS0354_040532</name>
</gene>
<dbReference type="EMBL" id="JAEAOA010002338">
    <property type="protein sequence ID" value="KAK3602467.1"/>
    <property type="molecule type" value="Genomic_DNA"/>
</dbReference>
<dbReference type="Proteomes" id="UP001195483">
    <property type="component" value="Unassembled WGS sequence"/>
</dbReference>
<reference evidence="1" key="3">
    <citation type="submission" date="2023-05" db="EMBL/GenBank/DDBJ databases">
        <authorList>
            <person name="Smith C.H."/>
        </authorList>
    </citation>
    <scope>NUCLEOTIDE SEQUENCE</scope>
    <source>
        <strain evidence="1">CHS0354</strain>
        <tissue evidence="1">Mantle</tissue>
    </source>
</reference>
<comment type="caution">
    <text evidence="1">The sequence shown here is derived from an EMBL/GenBank/DDBJ whole genome shotgun (WGS) entry which is preliminary data.</text>
</comment>
<reference evidence="1" key="1">
    <citation type="journal article" date="2021" name="Genome Biol. Evol.">
        <title>A High-Quality Reference Genome for a Parasitic Bivalve with Doubly Uniparental Inheritance (Bivalvia: Unionida).</title>
        <authorList>
            <person name="Smith C.H."/>
        </authorList>
    </citation>
    <scope>NUCLEOTIDE SEQUENCE</scope>
    <source>
        <strain evidence="1">CHS0354</strain>
    </source>
</reference>
<evidence type="ECO:0000313" key="1">
    <source>
        <dbReference type="EMBL" id="KAK3602467.1"/>
    </source>
</evidence>
<organism evidence="1 2">
    <name type="scientific">Potamilus streckersoni</name>
    <dbReference type="NCBI Taxonomy" id="2493646"/>
    <lineage>
        <taxon>Eukaryota</taxon>
        <taxon>Metazoa</taxon>
        <taxon>Spiralia</taxon>
        <taxon>Lophotrochozoa</taxon>
        <taxon>Mollusca</taxon>
        <taxon>Bivalvia</taxon>
        <taxon>Autobranchia</taxon>
        <taxon>Heteroconchia</taxon>
        <taxon>Palaeoheterodonta</taxon>
        <taxon>Unionida</taxon>
        <taxon>Unionoidea</taxon>
        <taxon>Unionidae</taxon>
        <taxon>Ambleminae</taxon>
        <taxon>Lampsilini</taxon>
        <taxon>Potamilus</taxon>
    </lineage>
</organism>
<evidence type="ECO:0000313" key="2">
    <source>
        <dbReference type="Proteomes" id="UP001195483"/>
    </source>
</evidence>
<keyword evidence="2" id="KW-1185">Reference proteome</keyword>
<reference evidence="1" key="2">
    <citation type="journal article" date="2021" name="Genome Biol. Evol.">
        <title>Developing a high-quality reference genome for a parasitic bivalve with doubly uniparental inheritance (Bivalvia: Unionida).</title>
        <authorList>
            <person name="Smith C.H."/>
        </authorList>
    </citation>
    <scope>NUCLEOTIDE SEQUENCE</scope>
    <source>
        <strain evidence="1">CHS0354</strain>
        <tissue evidence="1">Mantle</tissue>
    </source>
</reference>